<dbReference type="Proteomes" id="UP000009049">
    <property type="component" value="Chromosome"/>
</dbReference>
<dbReference type="GO" id="GO:0004812">
    <property type="term" value="F:aminoacyl-tRNA ligase activity"/>
    <property type="evidence" value="ECO:0007669"/>
    <property type="project" value="UniProtKB-KW"/>
</dbReference>
<organism evidence="1 2">
    <name type="scientific">Robiginitalea biformata (strain ATCC BAA-864 / DSM 15991 / KCTC 12146 / HTCC2501)</name>
    <dbReference type="NCBI Taxonomy" id="313596"/>
    <lineage>
        <taxon>Bacteria</taxon>
        <taxon>Pseudomonadati</taxon>
        <taxon>Bacteroidota</taxon>
        <taxon>Flavobacteriia</taxon>
        <taxon>Flavobacteriales</taxon>
        <taxon>Flavobacteriaceae</taxon>
        <taxon>Robiginitalea</taxon>
    </lineage>
</organism>
<reference evidence="1 2" key="1">
    <citation type="journal article" date="2009" name="J. Bacteriol.">
        <title>Complete genome sequence of Robiginitalea biformata HTCC2501.</title>
        <authorList>
            <person name="Oh H.M."/>
            <person name="Giovannoni S.J."/>
            <person name="Lee K."/>
            <person name="Ferriera S."/>
            <person name="Johnson J."/>
            <person name="Cho J.C."/>
        </authorList>
    </citation>
    <scope>NUCLEOTIDE SEQUENCE [LARGE SCALE GENOMIC DNA]</scope>
    <source>
        <strain evidence="2">ATCC BAA-864 / HTCC2501 / KCTC 12146</strain>
    </source>
</reference>
<dbReference type="Pfam" id="PF19852">
    <property type="entry name" value="DUF6327"/>
    <property type="match status" value="1"/>
</dbReference>
<proteinExistence type="predicted"/>
<evidence type="ECO:0000313" key="2">
    <source>
        <dbReference type="Proteomes" id="UP000009049"/>
    </source>
</evidence>
<keyword evidence="2" id="KW-1185">Reference proteome</keyword>
<keyword evidence="1" id="KW-0030">Aminoacyl-tRNA synthetase</keyword>
<dbReference type="KEGG" id="rbi:RB2501_06840"/>
<dbReference type="InterPro" id="IPR046290">
    <property type="entry name" value="DUF6327"/>
</dbReference>
<accession>A4CI38</accession>
<gene>
    <name evidence="1" type="ordered locus">RB2501_06840</name>
</gene>
<dbReference type="STRING" id="313596.RB2501_06840"/>
<dbReference type="HOGENOM" id="CLU_194524_0_0_10"/>
<sequence length="71" mass="8187">MSKRYTSFEQIDKDLKIMRLKQEIAVENLKLSYTEARKSLYPTQLLGGVTGIIQKLAISLLAKKLLQKFSR</sequence>
<keyword evidence="1" id="KW-0436">Ligase</keyword>
<evidence type="ECO:0000313" key="1">
    <source>
        <dbReference type="EMBL" id="EAR16596.1"/>
    </source>
</evidence>
<name>A4CI38_ROBBH</name>
<dbReference type="RefSeq" id="WP_015753353.1">
    <property type="nucleotide sequence ID" value="NC_013222.1"/>
</dbReference>
<dbReference type="EMBL" id="CP001712">
    <property type="protein sequence ID" value="EAR16596.1"/>
    <property type="molecule type" value="Genomic_DNA"/>
</dbReference>
<dbReference type="OrthoDB" id="1149272at2"/>
<protein>
    <submittedName>
        <fullName evidence="1">Glutaminyl-tRNA synthetase</fullName>
    </submittedName>
</protein>
<dbReference type="AlphaFoldDB" id="A4CI38"/>